<feature type="compositionally biased region" description="Low complexity" evidence="1">
    <location>
        <begin position="1"/>
        <end position="24"/>
    </location>
</feature>
<evidence type="ECO:0000313" key="3">
    <source>
        <dbReference type="Proteomes" id="UP000295530"/>
    </source>
</evidence>
<dbReference type="EMBL" id="SNVX01000001">
    <property type="protein sequence ID" value="TDN64341.1"/>
    <property type="molecule type" value="Genomic_DNA"/>
</dbReference>
<dbReference type="AlphaFoldDB" id="A0A4R6EX14"/>
<reference evidence="2 3" key="1">
    <citation type="submission" date="2019-03" db="EMBL/GenBank/DDBJ databases">
        <title>Genomic analyses of the natural microbiome of Caenorhabditis elegans.</title>
        <authorList>
            <person name="Samuel B."/>
        </authorList>
    </citation>
    <scope>NUCLEOTIDE SEQUENCE [LARGE SCALE GENOMIC DNA]</scope>
    <source>
        <strain evidence="2 3">BIGb0156</strain>
    </source>
</reference>
<evidence type="ECO:0000313" key="2">
    <source>
        <dbReference type="EMBL" id="TDN64341.1"/>
    </source>
</evidence>
<gene>
    <name evidence="2" type="ORF">EC847_101267</name>
</gene>
<feature type="compositionally biased region" description="Acidic residues" evidence="1">
    <location>
        <begin position="36"/>
        <end position="45"/>
    </location>
</feature>
<proteinExistence type="predicted"/>
<feature type="region of interest" description="Disordered" evidence="1">
    <location>
        <begin position="1"/>
        <end position="45"/>
    </location>
</feature>
<keyword evidence="3" id="KW-1185">Reference proteome</keyword>
<sequence length="45" mass="4740">MSGRPVLVDPVPVDEPLPGDTVPDIPDPLDPLDPGMPDDVDPPLK</sequence>
<evidence type="ECO:0000256" key="1">
    <source>
        <dbReference type="SAM" id="MobiDB-lite"/>
    </source>
</evidence>
<accession>A0A4R6EX14</accession>
<dbReference type="Proteomes" id="UP000295530">
    <property type="component" value="Unassembled WGS sequence"/>
</dbReference>
<protein>
    <submittedName>
        <fullName evidence="2">Uncharacterized protein</fullName>
    </submittedName>
</protein>
<name>A0A4R6EX14_SCAGO</name>
<comment type="caution">
    <text evidence="2">The sequence shown here is derived from an EMBL/GenBank/DDBJ whole genome shotgun (WGS) entry which is preliminary data.</text>
</comment>
<organism evidence="2 3">
    <name type="scientific">Scandinavium goeteborgense</name>
    <dbReference type="NCBI Taxonomy" id="1851514"/>
    <lineage>
        <taxon>Bacteria</taxon>
        <taxon>Pseudomonadati</taxon>
        <taxon>Pseudomonadota</taxon>
        <taxon>Gammaproteobacteria</taxon>
        <taxon>Enterobacterales</taxon>
        <taxon>Enterobacteriaceae</taxon>
        <taxon>Scandinavium</taxon>
    </lineage>
</organism>